<protein>
    <submittedName>
        <fullName evidence="3">Uncharacterized protein</fullName>
    </submittedName>
</protein>
<reference evidence="3" key="1">
    <citation type="journal article" date="2020" name="Stud. Mycol.">
        <title>101 Dothideomycetes genomes: a test case for predicting lifestyles and emergence of pathogens.</title>
        <authorList>
            <person name="Haridas S."/>
            <person name="Albert R."/>
            <person name="Binder M."/>
            <person name="Bloem J."/>
            <person name="Labutti K."/>
            <person name="Salamov A."/>
            <person name="Andreopoulos B."/>
            <person name="Baker S."/>
            <person name="Barry K."/>
            <person name="Bills G."/>
            <person name="Bluhm B."/>
            <person name="Cannon C."/>
            <person name="Castanera R."/>
            <person name="Culley D."/>
            <person name="Daum C."/>
            <person name="Ezra D."/>
            <person name="Gonzalez J."/>
            <person name="Henrissat B."/>
            <person name="Kuo A."/>
            <person name="Liang C."/>
            <person name="Lipzen A."/>
            <person name="Lutzoni F."/>
            <person name="Magnuson J."/>
            <person name="Mondo S."/>
            <person name="Nolan M."/>
            <person name="Ohm R."/>
            <person name="Pangilinan J."/>
            <person name="Park H.-J."/>
            <person name="Ramirez L."/>
            <person name="Alfaro M."/>
            <person name="Sun H."/>
            <person name="Tritt A."/>
            <person name="Yoshinaga Y."/>
            <person name="Zwiers L.-H."/>
            <person name="Turgeon B."/>
            <person name="Goodwin S."/>
            <person name="Spatafora J."/>
            <person name="Crous P."/>
            <person name="Grigoriev I."/>
        </authorList>
    </citation>
    <scope>NUCLEOTIDE SEQUENCE</scope>
    <source>
        <strain evidence="3">CBS 109.77</strain>
    </source>
</reference>
<keyword evidence="4" id="KW-1185">Reference proteome</keyword>
<keyword evidence="2" id="KW-0539">Nucleus</keyword>
<dbReference type="Pfam" id="PF11951">
    <property type="entry name" value="Fungal_trans_2"/>
    <property type="match status" value="1"/>
</dbReference>
<dbReference type="PANTHER" id="PTHR37534">
    <property type="entry name" value="TRANSCRIPTIONAL ACTIVATOR PROTEIN UGA3"/>
    <property type="match status" value="1"/>
</dbReference>
<evidence type="ECO:0000313" key="4">
    <source>
        <dbReference type="Proteomes" id="UP000799757"/>
    </source>
</evidence>
<proteinExistence type="predicted"/>
<accession>A0A6A6XGU4</accession>
<evidence type="ECO:0000256" key="2">
    <source>
        <dbReference type="ARBA" id="ARBA00023242"/>
    </source>
</evidence>
<dbReference type="GO" id="GO:0003700">
    <property type="term" value="F:DNA-binding transcription factor activity"/>
    <property type="evidence" value="ECO:0007669"/>
    <property type="project" value="TreeGrafter"/>
</dbReference>
<gene>
    <name evidence="3" type="ORF">K505DRAFT_303155</name>
</gene>
<organism evidence="3 4">
    <name type="scientific">Melanomma pulvis-pyrius CBS 109.77</name>
    <dbReference type="NCBI Taxonomy" id="1314802"/>
    <lineage>
        <taxon>Eukaryota</taxon>
        <taxon>Fungi</taxon>
        <taxon>Dikarya</taxon>
        <taxon>Ascomycota</taxon>
        <taxon>Pezizomycotina</taxon>
        <taxon>Dothideomycetes</taxon>
        <taxon>Pleosporomycetidae</taxon>
        <taxon>Pleosporales</taxon>
        <taxon>Melanommataceae</taxon>
        <taxon>Melanomma</taxon>
    </lineage>
</organism>
<sequence length="375" mass="42376">MAISTPAPTIDTASTSGASVTLTPETAFLLQAYLRTVATWMDLMDHSCTYQLSIPRLILSSPLLFHCICAFTAKHLALAHSRQNTFWDPIARQHYGESLRLLISALNSSSHEHALTATILMSSYEMIGAVGLEHRRHFLGAMMLIKSHNINAQSQGIDKANFWVYVRHEISVALSSEQPLLLDPEDWDVRWEDGETREDVLGNHVLWILARVINLVYGKDKTSEASHQKREEFLHELEEWRSGLSDTFVGIPYGDEDEDGFRKVYFPVTAAAAAAFWYHVIHILLYAEPGLQDPFYAPQIQDQAIRITNIAISEFPDSLRVFATHGLYYAAKHIDGLNRKARIWHILNDVEAQLGYHTRSVGKRLQDLLLDQGNA</sequence>
<dbReference type="AlphaFoldDB" id="A0A6A6XGU4"/>
<dbReference type="CDD" id="cd12148">
    <property type="entry name" value="fungal_TF_MHR"/>
    <property type="match status" value="1"/>
</dbReference>
<dbReference type="GO" id="GO:0045944">
    <property type="term" value="P:positive regulation of transcription by RNA polymerase II"/>
    <property type="evidence" value="ECO:0007669"/>
    <property type="project" value="TreeGrafter"/>
</dbReference>
<evidence type="ECO:0000256" key="1">
    <source>
        <dbReference type="ARBA" id="ARBA00004123"/>
    </source>
</evidence>
<name>A0A6A6XGU4_9PLEO</name>
<dbReference type="EMBL" id="MU001876">
    <property type="protein sequence ID" value="KAF2794897.1"/>
    <property type="molecule type" value="Genomic_DNA"/>
</dbReference>
<dbReference type="InterPro" id="IPR021858">
    <property type="entry name" value="Fun_TF"/>
</dbReference>
<dbReference type="PANTHER" id="PTHR37534:SF9">
    <property type="entry name" value="ZN(II)2CYS6 TRANSCRIPTION FACTOR (EUROFUNG)"/>
    <property type="match status" value="1"/>
</dbReference>
<comment type="subcellular location">
    <subcellularLocation>
        <location evidence="1">Nucleus</location>
    </subcellularLocation>
</comment>
<dbReference type="Proteomes" id="UP000799757">
    <property type="component" value="Unassembled WGS sequence"/>
</dbReference>
<dbReference type="GO" id="GO:0005634">
    <property type="term" value="C:nucleus"/>
    <property type="evidence" value="ECO:0007669"/>
    <property type="project" value="UniProtKB-SubCell"/>
</dbReference>
<evidence type="ECO:0000313" key="3">
    <source>
        <dbReference type="EMBL" id="KAF2794897.1"/>
    </source>
</evidence>
<dbReference type="GO" id="GO:0000976">
    <property type="term" value="F:transcription cis-regulatory region binding"/>
    <property type="evidence" value="ECO:0007669"/>
    <property type="project" value="TreeGrafter"/>
</dbReference>
<dbReference type="OrthoDB" id="4525710at2759"/>